<dbReference type="CDD" id="cd12797">
    <property type="entry name" value="M23_peptidase"/>
    <property type="match status" value="1"/>
</dbReference>
<evidence type="ECO:0000313" key="5">
    <source>
        <dbReference type="Proteomes" id="UP001595693"/>
    </source>
</evidence>
<organism evidence="4 5">
    <name type="scientific">Acidovorax facilis</name>
    <dbReference type="NCBI Taxonomy" id="12917"/>
    <lineage>
        <taxon>Bacteria</taxon>
        <taxon>Pseudomonadati</taxon>
        <taxon>Pseudomonadota</taxon>
        <taxon>Betaproteobacteria</taxon>
        <taxon>Burkholderiales</taxon>
        <taxon>Comamonadaceae</taxon>
        <taxon>Acidovorax</taxon>
    </lineage>
</organism>
<dbReference type="Pfam" id="PF01551">
    <property type="entry name" value="Peptidase_M23"/>
    <property type="match status" value="1"/>
</dbReference>
<dbReference type="PANTHER" id="PTHR21666">
    <property type="entry name" value="PEPTIDASE-RELATED"/>
    <property type="match status" value="1"/>
</dbReference>
<name>A0ABV8DFZ5_9BURK</name>
<accession>A0ABV8DFZ5</accession>
<dbReference type="EMBL" id="JBHSAJ010000067">
    <property type="protein sequence ID" value="MFC3937488.1"/>
    <property type="molecule type" value="Genomic_DNA"/>
</dbReference>
<dbReference type="Proteomes" id="UP001595693">
    <property type="component" value="Unassembled WGS sequence"/>
</dbReference>
<reference evidence="5" key="1">
    <citation type="journal article" date="2019" name="Int. J. Syst. Evol. Microbiol.">
        <title>The Global Catalogue of Microorganisms (GCM) 10K type strain sequencing project: providing services to taxonomists for standard genome sequencing and annotation.</title>
        <authorList>
            <consortium name="The Broad Institute Genomics Platform"/>
            <consortium name="The Broad Institute Genome Sequencing Center for Infectious Disease"/>
            <person name="Wu L."/>
            <person name="Ma J."/>
        </authorList>
    </citation>
    <scope>NUCLEOTIDE SEQUENCE [LARGE SCALE GENOMIC DNA]</scope>
    <source>
        <strain evidence="5">CCUG 2113</strain>
    </source>
</reference>
<evidence type="ECO:0000313" key="4">
    <source>
        <dbReference type="EMBL" id="MFC3937488.1"/>
    </source>
</evidence>
<dbReference type="Gene3D" id="2.70.70.10">
    <property type="entry name" value="Glucose Permease (Domain IIA)"/>
    <property type="match status" value="1"/>
</dbReference>
<dbReference type="SUPFAM" id="SSF51261">
    <property type="entry name" value="Duplicated hybrid motif"/>
    <property type="match status" value="1"/>
</dbReference>
<evidence type="ECO:0000256" key="2">
    <source>
        <dbReference type="SAM" id="MobiDB-lite"/>
    </source>
</evidence>
<dbReference type="InterPro" id="IPR036779">
    <property type="entry name" value="LysM_dom_sf"/>
</dbReference>
<dbReference type="CDD" id="cd00118">
    <property type="entry name" value="LysM"/>
    <property type="match status" value="1"/>
</dbReference>
<dbReference type="InterPro" id="IPR016047">
    <property type="entry name" value="M23ase_b-sheet_dom"/>
</dbReference>
<sequence length="304" mass="31077">MFVSRGLVVGFTVALAGLALSGCGTRLNKAPVEDRGTSSSAPSSSTQPGVVVGAPIKPLPGAENAGKPGYYTVKPGDTLIRIGLESGQSWKDIARWNNLDNANLIEVGQVLRVAPLVAASQAVASDSGVVTRPVTSSSITPAAPASTPAPAASAAKPATSAASGPVVAVAPATPAAPAAAAEDDMAFIWPAPGSLIAGFDEARNKGYDIAGKAGDPVLAAADGRVVYAGAGLRGYGNLVILKHNNTFLTAYAHNQTLLVKEDQAVRKGQKIAEMGSTDADRVKLHFEIRRQGKPVDPSRYLPPR</sequence>
<dbReference type="PANTHER" id="PTHR21666:SF263">
    <property type="entry name" value="MUREIN HYDROLASE ACTIVATOR NLPD"/>
    <property type="match status" value="1"/>
</dbReference>
<dbReference type="InterPro" id="IPR011055">
    <property type="entry name" value="Dup_hybrid_motif"/>
</dbReference>
<comment type="similarity">
    <text evidence="1">Belongs to the E.coli NlpD/Haemophilus LppB family.</text>
</comment>
<keyword evidence="5" id="KW-1185">Reference proteome</keyword>
<comment type="caution">
    <text evidence="4">The sequence shown here is derived from an EMBL/GenBank/DDBJ whole genome shotgun (WGS) entry which is preliminary data.</text>
</comment>
<dbReference type="Gene3D" id="3.10.350.10">
    <property type="entry name" value="LysM domain"/>
    <property type="match status" value="1"/>
</dbReference>
<protein>
    <submittedName>
        <fullName evidence="4">Peptidoglycan DD-metalloendopeptidase family protein</fullName>
    </submittedName>
</protein>
<evidence type="ECO:0000256" key="1">
    <source>
        <dbReference type="ARBA" id="ARBA00038420"/>
    </source>
</evidence>
<proteinExistence type="inferred from homology"/>
<feature type="domain" description="LysM" evidence="3">
    <location>
        <begin position="69"/>
        <end position="113"/>
    </location>
</feature>
<feature type="region of interest" description="Disordered" evidence="2">
    <location>
        <begin position="31"/>
        <end position="50"/>
    </location>
</feature>
<dbReference type="PROSITE" id="PS51782">
    <property type="entry name" value="LYSM"/>
    <property type="match status" value="1"/>
</dbReference>
<dbReference type="Pfam" id="PF01476">
    <property type="entry name" value="LysM"/>
    <property type="match status" value="1"/>
</dbReference>
<dbReference type="SMART" id="SM00257">
    <property type="entry name" value="LysM"/>
    <property type="match status" value="1"/>
</dbReference>
<dbReference type="PROSITE" id="PS51257">
    <property type="entry name" value="PROKAR_LIPOPROTEIN"/>
    <property type="match status" value="1"/>
</dbReference>
<evidence type="ECO:0000259" key="3">
    <source>
        <dbReference type="PROSITE" id="PS51782"/>
    </source>
</evidence>
<dbReference type="InterPro" id="IPR018392">
    <property type="entry name" value="LysM"/>
</dbReference>
<dbReference type="RefSeq" id="WP_252635662.1">
    <property type="nucleotide sequence ID" value="NZ_JAMXAX010000036.1"/>
</dbReference>
<dbReference type="InterPro" id="IPR050570">
    <property type="entry name" value="Cell_wall_metabolism_enzyme"/>
</dbReference>
<gene>
    <name evidence="4" type="ORF">ACFOW3_22930</name>
</gene>